<dbReference type="EMBL" id="LS991949">
    <property type="protein sequence ID" value="SYV89925.1"/>
    <property type="molecule type" value="Genomic_DNA"/>
</dbReference>
<keyword evidence="1" id="KW-0472">Membrane</keyword>
<dbReference type="KEGG" id="mala:NCTC10135_00429"/>
<proteinExistence type="predicted"/>
<feature type="transmembrane region" description="Helical" evidence="1">
    <location>
        <begin position="12"/>
        <end position="38"/>
    </location>
</feature>
<keyword evidence="1" id="KW-0812">Transmembrane</keyword>
<evidence type="ECO:0000313" key="3">
    <source>
        <dbReference type="Proteomes" id="UP000259864"/>
    </source>
</evidence>
<accession>A0A3B0P4S6</accession>
<gene>
    <name evidence="2" type="ORF">NCTC10135_00429</name>
</gene>
<protein>
    <submittedName>
        <fullName evidence="2">Uncharacterized protein</fullName>
    </submittedName>
</protein>
<name>A0A3B0P4S6_9BACT</name>
<evidence type="ECO:0000256" key="1">
    <source>
        <dbReference type="SAM" id="Phobius"/>
    </source>
</evidence>
<feature type="non-terminal residue" evidence="2">
    <location>
        <position position="51"/>
    </location>
</feature>
<dbReference type="STRING" id="1188234.MALK_1190"/>
<sequence length="51" mass="5947">MYNEKYKLVAKIFIIISMVLLFPLILPTLLGFFALGVIDQKYAPEDKKTLW</sequence>
<keyword evidence="1" id="KW-1133">Transmembrane helix</keyword>
<reference evidence="3" key="1">
    <citation type="submission" date="2018-06" db="EMBL/GenBank/DDBJ databases">
        <authorList>
            <consortium name="Pathogen Informatics"/>
        </authorList>
    </citation>
    <scope>NUCLEOTIDE SEQUENCE [LARGE SCALE GENOMIC DNA]</scope>
    <source>
        <strain evidence="3">NCTC10135</strain>
    </source>
</reference>
<organism evidence="2 3">
    <name type="scientific">Metamycoplasma alkalescens</name>
    <dbReference type="NCBI Taxonomy" id="45363"/>
    <lineage>
        <taxon>Bacteria</taxon>
        <taxon>Bacillati</taxon>
        <taxon>Mycoplasmatota</taxon>
        <taxon>Mycoplasmoidales</taxon>
        <taxon>Metamycoplasmataceae</taxon>
        <taxon>Metamycoplasma</taxon>
    </lineage>
</organism>
<evidence type="ECO:0000313" key="2">
    <source>
        <dbReference type="EMBL" id="SYV89925.1"/>
    </source>
</evidence>
<dbReference type="Proteomes" id="UP000259864">
    <property type="component" value="Chromosome 1"/>
</dbReference>
<dbReference type="AlphaFoldDB" id="A0A3B0P4S6"/>